<evidence type="ECO:0000256" key="1">
    <source>
        <dbReference type="SAM" id="MobiDB-lite"/>
    </source>
</evidence>
<feature type="region of interest" description="Disordered" evidence="1">
    <location>
        <begin position="1"/>
        <end position="20"/>
    </location>
</feature>
<sequence>MSPPIEPVPPEINQPPYIDPDRILPGEEIITVTSGEEITLEASQLFDPNAEPFLFYAWIAEGGWLAQNARTSLSADQGDLHRDLYYRFDGISLQFNPCNPNVRDKSSETIFLYVSDRSFVEVTNTTVTLEEGAYLEVWAWVFQIQPGACTQ</sequence>
<dbReference type="KEGG" id="bbae:FRD01_01805"/>
<name>A0A5B8XKF6_9DELT</name>
<dbReference type="OrthoDB" id="5508919at2"/>
<reference evidence="2 3" key="1">
    <citation type="submission" date="2019-08" db="EMBL/GenBank/DDBJ databases">
        <authorList>
            <person name="Liang Q."/>
        </authorList>
    </citation>
    <scope>NUCLEOTIDE SEQUENCE [LARGE SCALE GENOMIC DNA]</scope>
    <source>
        <strain evidence="2 3">V1718</strain>
    </source>
</reference>
<evidence type="ECO:0000313" key="2">
    <source>
        <dbReference type="EMBL" id="QED26014.1"/>
    </source>
</evidence>
<dbReference type="EMBL" id="CP042467">
    <property type="protein sequence ID" value="QED26014.1"/>
    <property type="molecule type" value="Genomic_DNA"/>
</dbReference>
<gene>
    <name evidence="2" type="ORF">FRD01_01805</name>
</gene>
<proteinExistence type="predicted"/>
<feature type="compositionally biased region" description="Pro residues" evidence="1">
    <location>
        <begin position="1"/>
        <end position="13"/>
    </location>
</feature>
<keyword evidence="3" id="KW-1185">Reference proteome</keyword>
<protein>
    <submittedName>
        <fullName evidence="2">Uncharacterized protein</fullName>
    </submittedName>
</protein>
<evidence type="ECO:0000313" key="3">
    <source>
        <dbReference type="Proteomes" id="UP000321595"/>
    </source>
</evidence>
<organism evidence="2 3">
    <name type="scientific">Microvenator marinus</name>
    <dbReference type="NCBI Taxonomy" id="2600177"/>
    <lineage>
        <taxon>Bacteria</taxon>
        <taxon>Deltaproteobacteria</taxon>
        <taxon>Bradymonadales</taxon>
        <taxon>Microvenatoraceae</taxon>
        <taxon>Microvenator</taxon>
    </lineage>
</organism>
<dbReference type="Proteomes" id="UP000321595">
    <property type="component" value="Chromosome"/>
</dbReference>
<dbReference type="AlphaFoldDB" id="A0A5B8XKF6"/>
<accession>A0A5B8XKF6</accession>
<dbReference type="RefSeq" id="WP_146957087.1">
    <property type="nucleotide sequence ID" value="NZ_CP042467.1"/>
</dbReference>